<feature type="transmembrane region" description="Helical" evidence="1">
    <location>
        <begin position="93"/>
        <end position="114"/>
    </location>
</feature>
<keyword evidence="1" id="KW-0812">Transmembrane</keyword>
<keyword evidence="3" id="KW-1185">Reference proteome</keyword>
<dbReference type="Pfam" id="PF19911">
    <property type="entry name" value="DUF6384"/>
    <property type="match status" value="2"/>
</dbReference>
<evidence type="ECO:0000313" key="2">
    <source>
        <dbReference type="EMBL" id="AZL75351.1"/>
    </source>
</evidence>
<sequence length="477" mass="53332">MTVSLSEQMGAMALVDELRHRDMELQDHLDLPRRRAEVAERIRAYYQNNGIHYEDAQVEEGVRAFFSRRLVFEAPALTRKDQLLVRLAMNRRALLTLVGAVLMIGTLMLCSAGIREMARTGEAIVAVNDLAKDDQALHQQLTLAQQRLAELQARLRRQPEPAVAVLLEQARSLLPASERHFTLEWSATAINSTNRDQVKAEAVRARVPLDQALQALATCQALFTTVEGIYQQRERLSRLRESPGFLAARPHFAELDSQAQAADQQLRSIRQPEQLLAVENLISQLNTQVDAASGPLAILDRQRQLLQRLKGMPLNSADRQQLMAQAGLAASAVDKRDWPAVEASLAQLQRYLDFTAQPLTVDIVDRPGIKSGVERCYEQADCSPGSERGKSWYLVVEALDASGSQVEVPVTSVEDGEQRWSNLFAVRISRAEYLKVKDDKLDDGHIGQRRIGLKPANALSLRFNARVSGKPDMILNW</sequence>
<proteinExistence type="predicted"/>
<name>A0ABM7CV32_9PSED</name>
<protein>
    <submittedName>
        <fullName evidence="2">Uncharacterized protein</fullName>
    </submittedName>
</protein>
<dbReference type="EMBL" id="CP034337">
    <property type="protein sequence ID" value="AZL75351.1"/>
    <property type="molecule type" value="Genomic_DNA"/>
</dbReference>
<dbReference type="Proteomes" id="UP000272622">
    <property type="component" value="Chromosome"/>
</dbReference>
<keyword evidence="1" id="KW-0472">Membrane</keyword>
<dbReference type="RefSeq" id="WP_125465285.1">
    <property type="nucleotide sequence ID" value="NZ_CP034337.1"/>
</dbReference>
<gene>
    <name evidence="2" type="ORF">EI693_20625</name>
</gene>
<evidence type="ECO:0000313" key="3">
    <source>
        <dbReference type="Proteomes" id="UP000272622"/>
    </source>
</evidence>
<evidence type="ECO:0000256" key="1">
    <source>
        <dbReference type="SAM" id="Phobius"/>
    </source>
</evidence>
<reference evidence="2 3" key="1">
    <citation type="submission" date="2018-12" db="EMBL/GenBank/DDBJ databases">
        <authorList>
            <person name="Li S."/>
            <person name="Yang R."/>
            <person name="Chen G."/>
            <person name="Zou L."/>
            <person name="Zhang C."/>
            <person name="Chen Y."/>
            <person name="Liu Z."/>
            <person name="Li Y."/>
            <person name="Yan Y."/>
            <person name="Huang M."/>
            <person name="Chen T."/>
        </authorList>
    </citation>
    <scope>NUCLEOTIDE SEQUENCE [LARGE SCALE GENOMIC DNA]</scope>
    <source>
        <strain evidence="2 3">2014</strain>
    </source>
</reference>
<accession>A0ABM7CV32</accession>
<keyword evidence="1" id="KW-1133">Transmembrane helix</keyword>
<dbReference type="InterPro" id="IPR045964">
    <property type="entry name" value="DUF6384"/>
</dbReference>
<organism evidence="2 3">
    <name type="scientific">Pseudomonas oryziphila</name>
    <dbReference type="NCBI Taxonomy" id="2894079"/>
    <lineage>
        <taxon>Bacteria</taxon>
        <taxon>Pseudomonadati</taxon>
        <taxon>Pseudomonadota</taxon>
        <taxon>Gammaproteobacteria</taxon>
        <taxon>Pseudomonadales</taxon>
        <taxon>Pseudomonadaceae</taxon>
        <taxon>Pseudomonas</taxon>
    </lineage>
</organism>